<protein>
    <submittedName>
        <fullName evidence="2">Uncharacterized protein</fullName>
    </submittedName>
</protein>
<evidence type="ECO:0000313" key="2">
    <source>
        <dbReference type="EMBL" id="KAK8974765.1"/>
    </source>
</evidence>
<evidence type="ECO:0000313" key="3">
    <source>
        <dbReference type="Proteomes" id="UP001396334"/>
    </source>
</evidence>
<dbReference type="PANTHER" id="PTHR10774">
    <property type="entry name" value="EXTENDED SYNAPTOTAGMIN-RELATED"/>
    <property type="match status" value="1"/>
</dbReference>
<dbReference type="InterPro" id="IPR045050">
    <property type="entry name" value="Synaptotagmin_plant"/>
</dbReference>
<accession>A0ABR2NF89</accession>
<evidence type="ECO:0000256" key="1">
    <source>
        <dbReference type="SAM" id="MobiDB-lite"/>
    </source>
</evidence>
<proteinExistence type="predicted"/>
<name>A0ABR2NF89_9ROSI</name>
<organism evidence="2 3">
    <name type="scientific">Hibiscus sabdariffa</name>
    <name type="common">roselle</name>
    <dbReference type="NCBI Taxonomy" id="183260"/>
    <lineage>
        <taxon>Eukaryota</taxon>
        <taxon>Viridiplantae</taxon>
        <taxon>Streptophyta</taxon>
        <taxon>Embryophyta</taxon>
        <taxon>Tracheophyta</taxon>
        <taxon>Spermatophyta</taxon>
        <taxon>Magnoliopsida</taxon>
        <taxon>eudicotyledons</taxon>
        <taxon>Gunneridae</taxon>
        <taxon>Pentapetalae</taxon>
        <taxon>rosids</taxon>
        <taxon>malvids</taxon>
        <taxon>Malvales</taxon>
        <taxon>Malvaceae</taxon>
        <taxon>Malvoideae</taxon>
        <taxon>Hibiscus</taxon>
    </lineage>
</organism>
<feature type="region of interest" description="Disordered" evidence="1">
    <location>
        <begin position="21"/>
        <end position="40"/>
    </location>
</feature>
<reference evidence="2 3" key="1">
    <citation type="journal article" date="2024" name="G3 (Bethesda)">
        <title>Genome assembly of Hibiscus sabdariffa L. provides insights into metabolisms of medicinal natural products.</title>
        <authorList>
            <person name="Kim T."/>
        </authorList>
    </citation>
    <scope>NUCLEOTIDE SEQUENCE [LARGE SCALE GENOMIC DNA]</scope>
    <source>
        <strain evidence="2">TK-2024</strain>
        <tissue evidence="2">Old leaves</tissue>
    </source>
</reference>
<sequence length="117" mass="13176">MRRHVDKSSWKPYTNHSKEDAILSDIDDSTMVQNAPDGTPTGGGLLVVIVHEAEDIEGKNHTNPHVQLLFRGEEKKNKGLLHPKESLGYVIVSLVDVVNNRRINEKYHLIDSRNGKI</sequence>
<dbReference type="EMBL" id="JBBPBN010000157">
    <property type="protein sequence ID" value="KAK8974765.1"/>
    <property type="molecule type" value="Genomic_DNA"/>
</dbReference>
<comment type="caution">
    <text evidence="2">The sequence shown here is derived from an EMBL/GenBank/DDBJ whole genome shotgun (WGS) entry which is preliminary data.</text>
</comment>
<gene>
    <name evidence="2" type="ORF">V6N11_024407</name>
</gene>
<keyword evidence="3" id="KW-1185">Reference proteome</keyword>
<dbReference type="Proteomes" id="UP001396334">
    <property type="component" value="Unassembled WGS sequence"/>
</dbReference>
<dbReference type="PANTHER" id="PTHR10774:SF188">
    <property type="entry name" value="SYNAPTOTAGMIN-2"/>
    <property type="match status" value="1"/>
</dbReference>